<dbReference type="Pfam" id="PF25969">
    <property type="entry name" value="NUDT9_N"/>
    <property type="match status" value="1"/>
</dbReference>
<keyword evidence="4" id="KW-1185">Reference proteome</keyword>
<accession>A0A8W8KHJ3</accession>
<evidence type="ECO:0000256" key="1">
    <source>
        <dbReference type="SAM" id="Phobius"/>
    </source>
</evidence>
<keyword evidence="2" id="KW-0732">Signal</keyword>
<evidence type="ECO:0000313" key="4">
    <source>
        <dbReference type="Proteomes" id="UP000005408"/>
    </source>
</evidence>
<dbReference type="EnsemblMetazoa" id="G23916.8">
    <property type="protein sequence ID" value="G23916.8:cds"/>
    <property type="gene ID" value="G23916"/>
</dbReference>
<proteinExistence type="predicted"/>
<feature type="chain" id="PRO_5036489587" description="ADP-ribose pyrophosphatase, mitochondrial" evidence="2">
    <location>
        <begin position="20"/>
        <end position="190"/>
    </location>
</feature>
<dbReference type="GO" id="GO:0047631">
    <property type="term" value="F:ADP-ribose diphosphatase activity"/>
    <property type="evidence" value="ECO:0007669"/>
    <property type="project" value="InterPro"/>
</dbReference>
<reference evidence="3" key="1">
    <citation type="submission" date="2022-08" db="UniProtKB">
        <authorList>
            <consortium name="EnsemblMetazoa"/>
        </authorList>
    </citation>
    <scope>IDENTIFICATION</scope>
    <source>
        <strain evidence="3">05x7-T-G4-1.051#20</strain>
    </source>
</reference>
<evidence type="ECO:0000256" key="2">
    <source>
        <dbReference type="SAM" id="SignalP"/>
    </source>
</evidence>
<name>A0A8W8KHJ3_MAGGI</name>
<dbReference type="InterPro" id="IPR039989">
    <property type="entry name" value="NUDT9"/>
</dbReference>
<dbReference type="AlphaFoldDB" id="A0A8W8KHJ3"/>
<dbReference type="PANTHER" id="PTHR13030:SF8">
    <property type="entry name" value="ADP-RIBOSE PYROPHOSPHATASE, MITOCHONDRIAL"/>
    <property type="match status" value="1"/>
</dbReference>
<dbReference type="InterPro" id="IPR015797">
    <property type="entry name" value="NUDIX_hydrolase-like_dom_sf"/>
</dbReference>
<evidence type="ECO:0008006" key="5">
    <source>
        <dbReference type="Google" id="ProtNLM"/>
    </source>
</evidence>
<protein>
    <recommendedName>
        <fullName evidence="5">ADP-ribose pyrophosphatase, mitochondrial</fullName>
    </recommendedName>
</protein>
<dbReference type="PANTHER" id="PTHR13030">
    <property type="entry name" value="NUDIX HYDROLASE"/>
    <property type="match status" value="1"/>
</dbReference>
<keyword evidence="1" id="KW-1133">Transmembrane helix</keyword>
<feature type="transmembrane region" description="Helical" evidence="1">
    <location>
        <begin position="163"/>
        <end position="189"/>
    </location>
</feature>
<dbReference type="SUPFAM" id="SSF55811">
    <property type="entry name" value="Nudix"/>
    <property type="match status" value="1"/>
</dbReference>
<dbReference type="Proteomes" id="UP000005408">
    <property type="component" value="Unassembled WGS sequence"/>
</dbReference>
<feature type="signal peptide" evidence="2">
    <location>
        <begin position="1"/>
        <end position="19"/>
    </location>
</feature>
<keyword evidence="1" id="KW-0812">Transmembrane</keyword>
<keyword evidence="1" id="KW-0472">Membrane</keyword>
<sequence>MLRLAIFFFVLSIKEVTLGNRGCMGNKATAVARLSPGMKPKCHIKARCEIYPRSQIKRFPVPDDKVPWTTKFPEYKPVDYTSESILKRPVYADPDIRTEKVDPPLSFNGCDGKINRVSHMGDYELVDGIPRNPQGRTGLMGRGTLGRWGPNHAADPILPCPTFIFFSSHMIIIFLILCYSQLLSLHILFI</sequence>
<evidence type="ECO:0000313" key="3">
    <source>
        <dbReference type="EnsemblMetazoa" id="G23916.8:cds"/>
    </source>
</evidence>
<organism evidence="3 4">
    <name type="scientific">Magallana gigas</name>
    <name type="common">Pacific oyster</name>
    <name type="synonym">Crassostrea gigas</name>
    <dbReference type="NCBI Taxonomy" id="29159"/>
    <lineage>
        <taxon>Eukaryota</taxon>
        <taxon>Metazoa</taxon>
        <taxon>Spiralia</taxon>
        <taxon>Lophotrochozoa</taxon>
        <taxon>Mollusca</taxon>
        <taxon>Bivalvia</taxon>
        <taxon>Autobranchia</taxon>
        <taxon>Pteriomorphia</taxon>
        <taxon>Ostreida</taxon>
        <taxon>Ostreoidea</taxon>
        <taxon>Ostreidae</taxon>
        <taxon>Magallana</taxon>
    </lineage>
</organism>